<proteinExistence type="predicted"/>
<dbReference type="AlphaFoldDB" id="A0A6G1J771"/>
<protein>
    <submittedName>
        <fullName evidence="1">Uncharacterized protein</fullName>
    </submittedName>
</protein>
<name>A0A6G1J771_9PLEO</name>
<dbReference type="EMBL" id="MU005577">
    <property type="protein sequence ID" value="KAF2686060.1"/>
    <property type="molecule type" value="Genomic_DNA"/>
</dbReference>
<dbReference type="OrthoDB" id="3801236at2759"/>
<accession>A0A6G1J771</accession>
<sequence>MPPPAKFIGDWTFFPLSIKTNILKHNLTFNHPITTKNVKAGILDVELLRYRFVSRSFGAEPYRPSIKNSNIQLWPESSAPFVFRFERQAYIDTEAPDLDKPHILRSHAPPRLRVFPAWKVNHYLSRLDFYPLGQHISLLPELQDQPIPSDRRLAMLTGNKQQVMDTWLFWKNVALGKYGFPALERIRVFFDAEPQRMRAFGKWRIKVKSGDQWEVILLGETFWLESLQAALEVLPEPGLGVDEPGFELVRRGKKRLWEEDEDEDEE</sequence>
<evidence type="ECO:0000313" key="1">
    <source>
        <dbReference type="EMBL" id="KAF2686060.1"/>
    </source>
</evidence>
<reference evidence="1" key="1">
    <citation type="journal article" date="2020" name="Stud. Mycol.">
        <title>101 Dothideomycetes genomes: a test case for predicting lifestyles and emergence of pathogens.</title>
        <authorList>
            <person name="Haridas S."/>
            <person name="Albert R."/>
            <person name="Binder M."/>
            <person name="Bloem J."/>
            <person name="Labutti K."/>
            <person name="Salamov A."/>
            <person name="Andreopoulos B."/>
            <person name="Baker S."/>
            <person name="Barry K."/>
            <person name="Bills G."/>
            <person name="Bluhm B."/>
            <person name="Cannon C."/>
            <person name="Castanera R."/>
            <person name="Culley D."/>
            <person name="Daum C."/>
            <person name="Ezra D."/>
            <person name="Gonzalez J."/>
            <person name="Henrissat B."/>
            <person name="Kuo A."/>
            <person name="Liang C."/>
            <person name="Lipzen A."/>
            <person name="Lutzoni F."/>
            <person name="Magnuson J."/>
            <person name="Mondo S."/>
            <person name="Nolan M."/>
            <person name="Ohm R."/>
            <person name="Pangilinan J."/>
            <person name="Park H.-J."/>
            <person name="Ramirez L."/>
            <person name="Alfaro M."/>
            <person name="Sun H."/>
            <person name="Tritt A."/>
            <person name="Yoshinaga Y."/>
            <person name="Zwiers L.-H."/>
            <person name="Turgeon B."/>
            <person name="Goodwin S."/>
            <person name="Spatafora J."/>
            <person name="Crous P."/>
            <person name="Grigoriev I."/>
        </authorList>
    </citation>
    <scope>NUCLEOTIDE SEQUENCE</scope>
    <source>
        <strain evidence="1">CBS 122367</strain>
    </source>
</reference>
<dbReference type="Proteomes" id="UP000799291">
    <property type="component" value="Unassembled WGS sequence"/>
</dbReference>
<organism evidence="1 2">
    <name type="scientific">Lentithecium fluviatile CBS 122367</name>
    <dbReference type="NCBI Taxonomy" id="1168545"/>
    <lineage>
        <taxon>Eukaryota</taxon>
        <taxon>Fungi</taxon>
        <taxon>Dikarya</taxon>
        <taxon>Ascomycota</taxon>
        <taxon>Pezizomycotina</taxon>
        <taxon>Dothideomycetes</taxon>
        <taxon>Pleosporomycetidae</taxon>
        <taxon>Pleosporales</taxon>
        <taxon>Massarineae</taxon>
        <taxon>Lentitheciaceae</taxon>
        <taxon>Lentithecium</taxon>
    </lineage>
</organism>
<evidence type="ECO:0000313" key="2">
    <source>
        <dbReference type="Proteomes" id="UP000799291"/>
    </source>
</evidence>
<keyword evidence="2" id="KW-1185">Reference proteome</keyword>
<gene>
    <name evidence="1" type="ORF">K458DRAFT_402597</name>
</gene>